<dbReference type="EMBL" id="LBWA01000004">
    <property type="protein sequence ID" value="KKQ98240.1"/>
    <property type="molecule type" value="Genomic_DNA"/>
</dbReference>
<dbReference type="InterPro" id="IPR014048">
    <property type="entry name" value="MethylDNA_cys_MeTrfase_DNA-bd"/>
</dbReference>
<dbReference type="InterPro" id="IPR036217">
    <property type="entry name" value="MethylDNA_cys_MeTrfase_DNAb"/>
</dbReference>
<organism evidence="3 4">
    <name type="scientific">Candidatus Woesebacteria bacterium GW2011_GWA1_39_12</name>
    <dbReference type="NCBI Taxonomy" id="1618549"/>
    <lineage>
        <taxon>Bacteria</taxon>
        <taxon>Candidatus Woeseibacteriota</taxon>
    </lineage>
</organism>
<keyword evidence="3" id="KW-0808">Transferase</keyword>
<protein>
    <submittedName>
        <fullName evidence="3">Protein containing Methylated-DNA-[protein]-cysteine S-methyltransferase</fullName>
    </submittedName>
</protein>
<evidence type="ECO:0000256" key="1">
    <source>
        <dbReference type="ARBA" id="ARBA00022763"/>
    </source>
</evidence>
<evidence type="ECO:0000313" key="3">
    <source>
        <dbReference type="EMBL" id="KKQ98240.1"/>
    </source>
</evidence>
<sequence>MSKFKESVIRIVSLIPHGKVVSYGQVALYVGIPRAARQVGWILNQLEEKVSVPWWRVVNNEGRISIKGSMYTAEDQRKLLRREGLEVKKDLTFDIEKYRFIPSVGLLDDLGLDSIYLGIISRKIPYSNYFPKRKLAKLVKKVQK</sequence>
<reference evidence="3 4" key="1">
    <citation type="journal article" date="2015" name="Nature">
        <title>rRNA introns, odd ribosomes, and small enigmatic genomes across a large radiation of phyla.</title>
        <authorList>
            <person name="Brown C.T."/>
            <person name="Hug L.A."/>
            <person name="Thomas B.C."/>
            <person name="Sharon I."/>
            <person name="Castelle C.J."/>
            <person name="Singh A."/>
            <person name="Wilkins M.J."/>
            <person name="Williams K.H."/>
            <person name="Banfield J.F."/>
        </authorList>
    </citation>
    <scope>NUCLEOTIDE SEQUENCE [LARGE SCALE GENOMIC DNA]</scope>
</reference>
<dbReference type="AlphaFoldDB" id="A0A0G0MD32"/>
<dbReference type="Gene3D" id="1.10.10.10">
    <property type="entry name" value="Winged helix-like DNA-binding domain superfamily/Winged helix DNA-binding domain"/>
    <property type="match status" value="1"/>
</dbReference>
<dbReference type="InterPro" id="IPR036388">
    <property type="entry name" value="WH-like_DNA-bd_sf"/>
</dbReference>
<dbReference type="SUPFAM" id="SSF46767">
    <property type="entry name" value="Methylated DNA-protein cysteine methyltransferase, C-terminal domain"/>
    <property type="match status" value="1"/>
</dbReference>
<dbReference type="Proteomes" id="UP000034325">
    <property type="component" value="Unassembled WGS sequence"/>
</dbReference>
<accession>A0A0G0MD32</accession>
<keyword evidence="3" id="KW-0489">Methyltransferase</keyword>
<dbReference type="InterPro" id="IPR052520">
    <property type="entry name" value="ATL_DNA_repair"/>
</dbReference>
<name>A0A0G0MD32_9BACT</name>
<dbReference type="GO" id="GO:0008168">
    <property type="term" value="F:methyltransferase activity"/>
    <property type="evidence" value="ECO:0007669"/>
    <property type="project" value="UniProtKB-KW"/>
</dbReference>
<evidence type="ECO:0000259" key="2">
    <source>
        <dbReference type="Pfam" id="PF01035"/>
    </source>
</evidence>
<dbReference type="GO" id="GO:0032259">
    <property type="term" value="P:methylation"/>
    <property type="evidence" value="ECO:0007669"/>
    <property type="project" value="UniProtKB-KW"/>
</dbReference>
<dbReference type="PANTHER" id="PTHR42942:SF1">
    <property type="entry name" value="ALKYLTRANSFERASE-LIKE PROTEIN 1"/>
    <property type="match status" value="1"/>
</dbReference>
<dbReference type="PANTHER" id="PTHR42942">
    <property type="entry name" value="6-O-METHYLGUANINE DNA METHYLTRANSFERASE"/>
    <property type="match status" value="1"/>
</dbReference>
<keyword evidence="1" id="KW-0227">DNA damage</keyword>
<proteinExistence type="predicted"/>
<evidence type="ECO:0000313" key="4">
    <source>
        <dbReference type="Proteomes" id="UP000034325"/>
    </source>
</evidence>
<dbReference type="GO" id="GO:0006281">
    <property type="term" value="P:DNA repair"/>
    <property type="evidence" value="ECO:0007669"/>
    <property type="project" value="InterPro"/>
</dbReference>
<dbReference type="Pfam" id="PF01035">
    <property type="entry name" value="DNA_binding_1"/>
    <property type="match status" value="1"/>
</dbReference>
<dbReference type="CDD" id="cd06445">
    <property type="entry name" value="ATase"/>
    <property type="match status" value="1"/>
</dbReference>
<comment type="caution">
    <text evidence="3">The sequence shown here is derived from an EMBL/GenBank/DDBJ whole genome shotgun (WGS) entry which is preliminary data.</text>
</comment>
<feature type="domain" description="Methylated-DNA-[protein]-cysteine S-methyltransferase DNA binding" evidence="2">
    <location>
        <begin position="4"/>
        <end position="84"/>
    </location>
</feature>
<gene>
    <name evidence="3" type="ORF">UT23_C0004G0079</name>
</gene>